<dbReference type="AlphaFoldDB" id="A0AB38PBE3"/>
<organism evidence="2 3">
    <name type="scientific">Staphylococcus haemolyticus</name>
    <dbReference type="NCBI Taxonomy" id="1283"/>
    <lineage>
        <taxon>Bacteria</taxon>
        <taxon>Bacillati</taxon>
        <taxon>Bacillota</taxon>
        <taxon>Bacilli</taxon>
        <taxon>Bacillales</taxon>
        <taxon>Staphylococcaceae</taxon>
        <taxon>Staphylococcus</taxon>
    </lineage>
</organism>
<dbReference type="Pfam" id="PF01381">
    <property type="entry name" value="HTH_3"/>
    <property type="match status" value="1"/>
</dbReference>
<name>A0AB38PBE3_STAHA</name>
<protein>
    <submittedName>
        <fullName evidence="2">Helix-turn-helix transcriptional regulator</fullName>
    </submittedName>
</protein>
<sequence>MISVNDFGKKLKELRGDQSIREASRNIGISHTYLDSLEKGIDPRTGKERKPTIEVIHKLSKYYNVDFFDLSRLAGVFVSIKDTPKEVKREEINKMKKRFREYFNDTELIVKENYLDIMSKKLSYRESIFWQNLYNFYIQEKDSDYLKIKDEEDTDILIFIASLFKILTENKHSNDDEMFKDISNDFNKFLKSYLNVK</sequence>
<evidence type="ECO:0000313" key="3">
    <source>
        <dbReference type="Proteomes" id="UP000316594"/>
    </source>
</evidence>
<dbReference type="EMBL" id="VJMP01000007">
    <property type="protein sequence ID" value="TRL76946.1"/>
    <property type="molecule type" value="Genomic_DNA"/>
</dbReference>
<proteinExistence type="predicted"/>
<dbReference type="GO" id="GO:0003677">
    <property type="term" value="F:DNA binding"/>
    <property type="evidence" value="ECO:0007669"/>
    <property type="project" value="InterPro"/>
</dbReference>
<dbReference type="Proteomes" id="UP000316594">
    <property type="component" value="Unassembled WGS sequence"/>
</dbReference>
<dbReference type="InterPro" id="IPR001387">
    <property type="entry name" value="Cro/C1-type_HTH"/>
</dbReference>
<dbReference type="SUPFAM" id="SSF47413">
    <property type="entry name" value="lambda repressor-like DNA-binding domains"/>
    <property type="match status" value="1"/>
</dbReference>
<accession>A0AB38PBE3</accession>
<gene>
    <name evidence="2" type="ORF">FNL11_08840</name>
</gene>
<evidence type="ECO:0000313" key="2">
    <source>
        <dbReference type="EMBL" id="TRL76946.1"/>
    </source>
</evidence>
<comment type="caution">
    <text evidence="2">The sequence shown here is derived from an EMBL/GenBank/DDBJ whole genome shotgun (WGS) entry which is preliminary data.</text>
</comment>
<dbReference type="SMART" id="SM00530">
    <property type="entry name" value="HTH_XRE"/>
    <property type="match status" value="1"/>
</dbReference>
<dbReference type="Gene3D" id="1.10.260.40">
    <property type="entry name" value="lambda repressor-like DNA-binding domains"/>
    <property type="match status" value="1"/>
</dbReference>
<dbReference type="CDD" id="cd00093">
    <property type="entry name" value="HTH_XRE"/>
    <property type="match status" value="1"/>
</dbReference>
<feature type="domain" description="HTH cro/C1-type" evidence="1">
    <location>
        <begin position="11"/>
        <end position="70"/>
    </location>
</feature>
<dbReference type="PROSITE" id="PS50943">
    <property type="entry name" value="HTH_CROC1"/>
    <property type="match status" value="1"/>
</dbReference>
<reference evidence="2 3" key="1">
    <citation type="submission" date="2019-07" db="EMBL/GenBank/DDBJ databases">
        <title>Genome Sequencing and Assembly of Staphylococcus haemolyticus SDA2.</title>
        <authorList>
            <person name="Emmons C.B."/>
            <person name="Park C."/>
            <person name="Sevigny J.L."/>
            <person name="Andam C."/>
        </authorList>
    </citation>
    <scope>NUCLEOTIDE SEQUENCE [LARGE SCALE GENOMIC DNA]</scope>
    <source>
        <strain evidence="2 3">SDA2</strain>
    </source>
</reference>
<evidence type="ECO:0000259" key="1">
    <source>
        <dbReference type="PROSITE" id="PS50943"/>
    </source>
</evidence>
<dbReference type="InterPro" id="IPR010982">
    <property type="entry name" value="Lambda_DNA-bd_dom_sf"/>
</dbReference>